<reference evidence="5" key="1">
    <citation type="submission" date="2022-10" db="EMBL/GenBank/DDBJ databases">
        <authorList>
            <person name="Chen Y."/>
            <person name="Dougan E. K."/>
            <person name="Chan C."/>
            <person name="Rhodes N."/>
            <person name="Thang M."/>
        </authorList>
    </citation>
    <scope>NUCLEOTIDE SEQUENCE</scope>
</reference>
<protein>
    <submittedName>
        <fullName evidence="6">Pumilio-like 5</fullName>
    </submittedName>
</protein>
<dbReference type="InterPro" id="IPR016024">
    <property type="entry name" value="ARM-type_fold"/>
</dbReference>
<dbReference type="PROSITE" id="PS50303">
    <property type="entry name" value="PUM_HD"/>
    <property type="match status" value="1"/>
</dbReference>
<dbReference type="PANTHER" id="PTHR12537:SF12">
    <property type="entry name" value="MATERNAL PROTEIN PUMILIO"/>
    <property type="match status" value="1"/>
</dbReference>
<proteinExistence type="predicted"/>
<feature type="repeat" description="Pumilio" evidence="2">
    <location>
        <begin position="250"/>
        <end position="286"/>
    </location>
</feature>
<accession>A0A9P1G2N9</accession>
<gene>
    <name evidence="5" type="ORF">C1SCF055_LOCUS22164</name>
</gene>
<keyword evidence="1" id="KW-0677">Repeat</keyword>
<evidence type="ECO:0000313" key="7">
    <source>
        <dbReference type="Proteomes" id="UP001152797"/>
    </source>
</evidence>
<feature type="region of interest" description="Disordered" evidence="3">
    <location>
        <begin position="72"/>
        <end position="121"/>
    </location>
</feature>
<dbReference type="GO" id="GO:0010608">
    <property type="term" value="P:post-transcriptional regulation of gene expression"/>
    <property type="evidence" value="ECO:0007669"/>
    <property type="project" value="TreeGrafter"/>
</dbReference>
<feature type="compositionally biased region" description="Acidic residues" evidence="3">
    <location>
        <begin position="99"/>
        <end position="108"/>
    </location>
</feature>
<dbReference type="PANTHER" id="PTHR12537">
    <property type="entry name" value="RNA BINDING PROTEIN PUMILIO-RELATED"/>
    <property type="match status" value="1"/>
</dbReference>
<dbReference type="Proteomes" id="UP001152797">
    <property type="component" value="Unassembled WGS sequence"/>
</dbReference>
<dbReference type="EMBL" id="CAMXCT010002100">
    <property type="protein sequence ID" value="CAI3995630.1"/>
    <property type="molecule type" value="Genomic_DNA"/>
</dbReference>
<dbReference type="EMBL" id="CAMXCT020002100">
    <property type="protein sequence ID" value="CAL1149005.1"/>
    <property type="molecule type" value="Genomic_DNA"/>
</dbReference>
<reference evidence="6 7" key="2">
    <citation type="submission" date="2024-05" db="EMBL/GenBank/DDBJ databases">
        <authorList>
            <person name="Chen Y."/>
            <person name="Shah S."/>
            <person name="Dougan E. K."/>
            <person name="Thang M."/>
            <person name="Chan C."/>
        </authorList>
    </citation>
    <scope>NUCLEOTIDE SEQUENCE [LARGE SCALE GENOMIC DNA]</scope>
</reference>
<comment type="caution">
    <text evidence="5">The sequence shown here is derived from an EMBL/GenBank/DDBJ whole genome shotgun (WGS) entry which is preliminary data.</text>
</comment>
<evidence type="ECO:0000259" key="4">
    <source>
        <dbReference type="PROSITE" id="PS50303"/>
    </source>
</evidence>
<evidence type="ECO:0000313" key="6">
    <source>
        <dbReference type="EMBL" id="CAL4782942.1"/>
    </source>
</evidence>
<evidence type="ECO:0000256" key="3">
    <source>
        <dbReference type="SAM" id="MobiDB-lite"/>
    </source>
</evidence>
<feature type="domain" description="PUM-HD" evidence="4">
    <location>
        <begin position="118"/>
        <end position="405"/>
    </location>
</feature>
<evidence type="ECO:0000256" key="1">
    <source>
        <dbReference type="ARBA" id="ARBA00022737"/>
    </source>
</evidence>
<dbReference type="InterPro" id="IPR011989">
    <property type="entry name" value="ARM-like"/>
</dbReference>
<dbReference type="SUPFAM" id="SSF48371">
    <property type="entry name" value="ARM repeat"/>
    <property type="match status" value="1"/>
</dbReference>
<dbReference type="SMART" id="SM00025">
    <property type="entry name" value="Pumilio"/>
    <property type="match status" value="6"/>
</dbReference>
<name>A0A9P1G2N9_9DINO</name>
<organism evidence="5">
    <name type="scientific">Cladocopium goreaui</name>
    <dbReference type="NCBI Taxonomy" id="2562237"/>
    <lineage>
        <taxon>Eukaryota</taxon>
        <taxon>Sar</taxon>
        <taxon>Alveolata</taxon>
        <taxon>Dinophyceae</taxon>
        <taxon>Suessiales</taxon>
        <taxon>Symbiodiniaceae</taxon>
        <taxon>Cladocopium</taxon>
    </lineage>
</organism>
<dbReference type="PROSITE" id="PS50302">
    <property type="entry name" value="PUM"/>
    <property type="match status" value="2"/>
</dbReference>
<dbReference type="GO" id="GO:0005737">
    <property type="term" value="C:cytoplasm"/>
    <property type="evidence" value="ECO:0007669"/>
    <property type="project" value="TreeGrafter"/>
</dbReference>
<dbReference type="Pfam" id="PF00806">
    <property type="entry name" value="PUF"/>
    <property type="match status" value="6"/>
</dbReference>
<dbReference type="GO" id="GO:0003730">
    <property type="term" value="F:mRNA 3'-UTR binding"/>
    <property type="evidence" value="ECO:0007669"/>
    <property type="project" value="TreeGrafter"/>
</dbReference>
<feature type="repeat" description="Pumilio" evidence="2">
    <location>
        <begin position="214"/>
        <end position="249"/>
    </location>
</feature>
<keyword evidence="7" id="KW-1185">Reference proteome</keyword>
<feature type="compositionally biased region" description="Polar residues" evidence="3">
    <location>
        <begin position="86"/>
        <end position="98"/>
    </location>
</feature>
<evidence type="ECO:0000256" key="2">
    <source>
        <dbReference type="PROSITE-ProRule" id="PRU00317"/>
    </source>
</evidence>
<dbReference type="Gene3D" id="1.25.10.10">
    <property type="entry name" value="Leucine-rich Repeat Variant"/>
    <property type="match status" value="1"/>
</dbReference>
<dbReference type="InterPro" id="IPR033133">
    <property type="entry name" value="PUM-HD"/>
</dbReference>
<dbReference type="EMBL" id="CAMXCT030002100">
    <property type="protein sequence ID" value="CAL4782942.1"/>
    <property type="molecule type" value="Genomic_DNA"/>
</dbReference>
<dbReference type="InterPro" id="IPR001313">
    <property type="entry name" value="Pumilio_RNA-bd_rpt"/>
</dbReference>
<sequence length="405" mass="43991">MDAGLVAQLAALIQNQNQRANTLHSMPISCDSNTMCSMGPYLPPVSKSIPETSSSLEGYPCSLRPPPGLEHVTPVPKGAGPKARQISKSSMSTASSEVEQMDDHEELESNASGAEGSPAAMAIPGDMSMIARSWDSALRELLHSVPRLARDGKGAPLLAQHINSMDMQGLTLLVAALRPQLAELSCDAAGTGVVQQIFRSCCELPAQRIQLVEGLQGSIQKLTKDKNGCLVIQEALESATWEMQMPIMTELKGKVFYCSRHMHGNFVMQKVIQMLPPNSLGFMIYELKENAVAAALHIYACRVLQRLIECCGAATSDLVDILLQPGEQLQRLVKDPYSSNVIRSLVVCGTPDHVKTVMELFSQDVMKYSRNRHASLVLEKCLEVSAFGVKAVSLTQEFFGPTCHL</sequence>
<dbReference type="AlphaFoldDB" id="A0A9P1G2N9"/>
<evidence type="ECO:0000313" key="5">
    <source>
        <dbReference type="EMBL" id="CAI3995630.1"/>
    </source>
</evidence>